<evidence type="ECO:0000256" key="1">
    <source>
        <dbReference type="RuleBase" id="RU004508"/>
    </source>
</evidence>
<dbReference type="CDD" id="cd00616">
    <property type="entry name" value="AHBA_syn"/>
    <property type="match status" value="1"/>
</dbReference>
<dbReference type="EMBL" id="JAGGLG010000008">
    <property type="protein sequence ID" value="MBP2017890.1"/>
    <property type="molecule type" value="Genomic_DNA"/>
</dbReference>
<name>A0ABS4JQV1_9FIRM</name>
<dbReference type="SUPFAM" id="SSF53383">
    <property type="entry name" value="PLP-dependent transferases"/>
    <property type="match status" value="1"/>
</dbReference>
<organism evidence="2 3">
    <name type="scientific">Symbiobacterium terraclitae</name>
    <dbReference type="NCBI Taxonomy" id="557451"/>
    <lineage>
        <taxon>Bacteria</taxon>
        <taxon>Bacillati</taxon>
        <taxon>Bacillota</taxon>
        <taxon>Clostridia</taxon>
        <taxon>Eubacteriales</taxon>
        <taxon>Symbiobacteriaceae</taxon>
        <taxon>Symbiobacterium</taxon>
    </lineage>
</organism>
<keyword evidence="2" id="KW-0032">Aminotransferase</keyword>
<sequence>MAERPRIYLSPPHLTGSEAQYVQEAFATNWVAPLGPHVEAFEREFASTVGSPYALAVSSGTAGLHLALIEAGVGPGDEVLVSTLTFAASVNPICYLGARPVFIDSERTSWNMDPALLEEELERRARVGRLPKAVVLVHLYGQSADIDPIAAACARYEVPLIEDAAEALGATYKGRAPGTFGLAGVYSFNGNKIITTSGGGMLVSADEALVQHARKLATQARDPAPHYEHSEIGYNYRMSNVLAGIGRAQLQVLNDRVSARRRNFDLYRRALGDLAGLSFQEEAPWGLHTRWLTCVLIDPEEFGADREALRLALQAENIESRPVWKPMHLQPVFRDYPCVGGQVAEDLFRRGLCLPSGSSLTEADLDRVVDVVRRCAGR</sequence>
<dbReference type="Gene3D" id="3.90.1150.10">
    <property type="entry name" value="Aspartate Aminotransferase, domain 1"/>
    <property type="match status" value="1"/>
</dbReference>
<keyword evidence="1" id="KW-0663">Pyridoxal phosphate</keyword>
<keyword evidence="3" id="KW-1185">Reference proteome</keyword>
<dbReference type="EC" id="2.6.1.-" evidence="2"/>
<evidence type="ECO:0000313" key="2">
    <source>
        <dbReference type="EMBL" id="MBP2017890.1"/>
    </source>
</evidence>
<reference evidence="2 3" key="1">
    <citation type="submission" date="2021-03" db="EMBL/GenBank/DDBJ databases">
        <title>Genomic Encyclopedia of Type Strains, Phase IV (KMG-IV): sequencing the most valuable type-strain genomes for metagenomic binning, comparative biology and taxonomic classification.</title>
        <authorList>
            <person name="Goeker M."/>
        </authorList>
    </citation>
    <scope>NUCLEOTIDE SEQUENCE [LARGE SCALE GENOMIC DNA]</scope>
    <source>
        <strain evidence="2 3">DSM 27138</strain>
    </source>
</reference>
<protein>
    <submittedName>
        <fullName evidence="2">Pyridoxal phosphate-dependent aminotransferase EpsN</fullName>
        <ecNumber evidence="2">2.6.1.-</ecNumber>
    </submittedName>
</protein>
<dbReference type="PANTHER" id="PTHR30244">
    <property type="entry name" value="TRANSAMINASE"/>
    <property type="match status" value="1"/>
</dbReference>
<dbReference type="InterPro" id="IPR015421">
    <property type="entry name" value="PyrdxlP-dep_Trfase_major"/>
</dbReference>
<dbReference type="Gene3D" id="3.40.640.10">
    <property type="entry name" value="Type I PLP-dependent aspartate aminotransferase-like (Major domain)"/>
    <property type="match status" value="1"/>
</dbReference>
<evidence type="ECO:0000313" key="3">
    <source>
        <dbReference type="Proteomes" id="UP001519289"/>
    </source>
</evidence>
<dbReference type="InterPro" id="IPR000653">
    <property type="entry name" value="DegT/StrS_aminotransferase"/>
</dbReference>
<dbReference type="Proteomes" id="UP001519289">
    <property type="component" value="Unassembled WGS sequence"/>
</dbReference>
<proteinExistence type="inferred from homology"/>
<dbReference type="RefSeq" id="WP_209466033.1">
    <property type="nucleotide sequence ID" value="NZ_JAGGLG010000008.1"/>
</dbReference>
<keyword evidence="2" id="KW-0808">Transferase</keyword>
<dbReference type="GO" id="GO:0008483">
    <property type="term" value="F:transaminase activity"/>
    <property type="evidence" value="ECO:0007669"/>
    <property type="project" value="UniProtKB-KW"/>
</dbReference>
<dbReference type="Pfam" id="PF01041">
    <property type="entry name" value="DegT_DnrJ_EryC1"/>
    <property type="match status" value="1"/>
</dbReference>
<comment type="caution">
    <text evidence="2">The sequence shown here is derived from an EMBL/GenBank/DDBJ whole genome shotgun (WGS) entry which is preliminary data.</text>
</comment>
<dbReference type="InterPro" id="IPR015424">
    <property type="entry name" value="PyrdxlP-dep_Trfase"/>
</dbReference>
<dbReference type="InterPro" id="IPR015422">
    <property type="entry name" value="PyrdxlP-dep_Trfase_small"/>
</dbReference>
<gene>
    <name evidence="2" type="ORF">J2Z79_001276</name>
</gene>
<dbReference type="PIRSF" id="PIRSF000390">
    <property type="entry name" value="PLP_StrS"/>
    <property type="match status" value="1"/>
</dbReference>
<comment type="similarity">
    <text evidence="1">Belongs to the DegT/DnrJ/EryC1 family.</text>
</comment>
<dbReference type="PANTHER" id="PTHR30244:SF34">
    <property type="entry name" value="DTDP-4-AMINO-4,6-DIDEOXYGALACTOSE TRANSAMINASE"/>
    <property type="match status" value="1"/>
</dbReference>
<accession>A0ABS4JQV1</accession>